<evidence type="ECO:0000259" key="2">
    <source>
        <dbReference type="Pfam" id="PF22422"/>
    </source>
</evidence>
<dbReference type="InterPro" id="IPR032856">
    <property type="entry name" value="GDE_N_bis"/>
</dbReference>
<dbReference type="InterPro" id="IPR012341">
    <property type="entry name" value="6hp_glycosidase-like_sf"/>
</dbReference>
<reference evidence="4" key="1">
    <citation type="submission" date="2016-11" db="EMBL/GenBank/DDBJ databases">
        <authorList>
            <person name="Varghese N."/>
            <person name="Submissions S."/>
        </authorList>
    </citation>
    <scope>NUCLEOTIDE SEQUENCE [LARGE SCALE GENOMIC DNA]</scope>
    <source>
        <strain evidence="4">USBA-503</strain>
    </source>
</reference>
<dbReference type="AlphaFoldDB" id="A0A1M6P1F8"/>
<dbReference type="STRING" id="1830138.SAMN05443507_10758"/>
<organism evidence="3 4">
    <name type="scientific">Alicyclobacillus tolerans</name>
    <dbReference type="NCBI Taxonomy" id="90970"/>
    <lineage>
        <taxon>Bacteria</taxon>
        <taxon>Bacillati</taxon>
        <taxon>Bacillota</taxon>
        <taxon>Bacilli</taxon>
        <taxon>Bacillales</taxon>
        <taxon>Alicyclobacillaceae</taxon>
        <taxon>Alicyclobacillus</taxon>
    </lineage>
</organism>
<dbReference type="GO" id="GO:0005975">
    <property type="term" value="P:carbohydrate metabolic process"/>
    <property type="evidence" value="ECO:0007669"/>
    <property type="project" value="InterPro"/>
</dbReference>
<evidence type="ECO:0000313" key="3">
    <source>
        <dbReference type="EMBL" id="SHK01819.1"/>
    </source>
</evidence>
<accession>A0A1M6P1F8</accession>
<evidence type="ECO:0000259" key="1">
    <source>
        <dbReference type="Pfam" id="PF14742"/>
    </source>
</evidence>
<dbReference type="SUPFAM" id="SSF48208">
    <property type="entry name" value="Six-hairpin glycosidases"/>
    <property type="match status" value="1"/>
</dbReference>
<dbReference type="Proteomes" id="UP000184016">
    <property type="component" value="Unassembled WGS sequence"/>
</dbReference>
<keyword evidence="4" id="KW-1185">Reference proteome</keyword>
<dbReference type="EMBL" id="FRAF01000007">
    <property type="protein sequence ID" value="SHK01819.1"/>
    <property type="molecule type" value="Genomic_DNA"/>
</dbReference>
<dbReference type="InterPro" id="IPR054491">
    <property type="entry name" value="MGH1-like_GH"/>
</dbReference>
<protein>
    <submittedName>
        <fullName evidence="3">Glycogen debranching enzyme (Alpha-1,6-glucosidase)</fullName>
    </submittedName>
</protein>
<dbReference type="Pfam" id="PF22422">
    <property type="entry name" value="MGH1-like_GH"/>
    <property type="match status" value="1"/>
</dbReference>
<dbReference type="Gene3D" id="1.50.10.10">
    <property type="match status" value="1"/>
</dbReference>
<gene>
    <name evidence="3" type="ORF">SAMN05443507_10758</name>
</gene>
<dbReference type="InterPro" id="IPR008928">
    <property type="entry name" value="6-hairpin_glycosidase_sf"/>
</dbReference>
<dbReference type="Pfam" id="PF14742">
    <property type="entry name" value="GDE_N_bis"/>
    <property type="match status" value="1"/>
</dbReference>
<dbReference type="RefSeq" id="WP_072873524.1">
    <property type="nucleotide sequence ID" value="NZ_FRAF01000007.1"/>
</dbReference>
<feature type="domain" description="Putative glycogen debranching enzyme N-terminal" evidence="1">
    <location>
        <begin position="6"/>
        <end position="210"/>
    </location>
</feature>
<name>A0A1M6P1F8_9BACL</name>
<proteinExistence type="predicted"/>
<feature type="domain" description="Mannosylglycerate hydrolase MGH1-like glycoside hydrolase" evidence="2">
    <location>
        <begin position="373"/>
        <end position="610"/>
    </location>
</feature>
<sequence length="729" mass="82977">MNDVVLKENDVFLVCGQEGTTIRNSQGQGHHGLYSRDTRFLSRLDWWLDPEVHIMLDKLSENGYEIFYWYTNTPPSDISSIPRESLWIERHQWVDATGLYEHVKIKNYALDPLEINVGYVVDADFVDMFEVRGFKDTPFQREVQVVTEKTACSYQYSARDGRITRTHVTLDAHPNHSVQVNVLPEKNGTTARRYQCKIRLLHQEQVELFLKVKIEIVPTVTNSVVISESCIAEKQTENDLDQYRWIRESYAQWFNQLPQVTGDLRFAAWYEQGLKDLRMLQSNLGYGTLLTAGVPWYAVPFGRDSLIAARMMLLANPELARGTLQTMAHFQGTQERPEKDEQPGKIVHEVRDGELSRLGILPFAPYYGSVDATPLFLNLAADYLRWTGDEELLEILLPHVHRALDWIERYGDRDGDGFLEYCREAEDGIANQGWKDSGDSIMYADGRLVEGPVALCEVQAYLYRAYLDWAQIFMSRGEKELATRLQNKASELQKSFRERFILSDGSIALALDGMKQPCAVISSNMGQVLQSLLLSKVEADRVAARITAEDMLTGFGIRTLSSKEKRYNPLSYHNGSVWPHDTCLVLQGLRNYSCRDEAVAVMENLLRAQDAFDLHRLPELFAGFGISESAKPVPYPVSCSPQAWAAATPVFVLEQIIGLRPNASRQQIALDPLLPDSIKELKIERIPLGHGHLSLYLKSLNKSTQYDVLQNTTGWEVLYEPMAREVMAH</sequence>
<evidence type="ECO:0000313" key="4">
    <source>
        <dbReference type="Proteomes" id="UP000184016"/>
    </source>
</evidence>